<reference evidence="3" key="2">
    <citation type="submission" date="2021-01" db="UniProtKB">
        <authorList>
            <consortium name="EnsemblMetazoa"/>
        </authorList>
    </citation>
    <scope>IDENTIFICATION</scope>
</reference>
<dbReference type="AlphaFoldDB" id="A0A7M7GHD6"/>
<dbReference type="KEGG" id="spu:100893815"/>
<dbReference type="RefSeq" id="XP_003727161.1">
    <property type="nucleotide sequence ID" value="XM_003727113.3"/>
</dbReference>
<comment type="similarity">
    <text evidence="1">Belongs to the CFAP97 family.</text>
</comment>
<dbReference type="EnsemblMetazoa" id="XM_003727113">
    <property type="protein sequence ID" value="XP_003727161"/>
    <property type="gene ID" value="LOC100893815"/>
</dbReference>
<evidence type="ECO:0000256" key="1">
    <source>
        <dbReference type="ARBA" id="ARBA00008315"/>
    </source>
</evidence>
<dbReference type="PANTHER" id="PTHR33768:SF3">
    <property type="entry name" value="MIP11318P"/>
    <property type="match status" value="1"/>
</dbReference>
<protein>
    <recommendedName>
        <fullName evidence="6">Cilia- and flagella-associated protein 97</fullName>
    </recommendedName>
</protein>
<reference evidence="4" key="1">
    <citation type="submission" date="2015-02" db="EMBL/GenBank/DDBJ databases">
        <title>Genome sequencing for Strongylocentrotus purpuratus.</title>
        <authorList>
            <person name="Murali S."/>
            <person name="Liu Y."/>
            <person name="Vee V."/>
            <person name="English A."/>
            <person name="Wang M."/>
            <person name="Skinner E."/>
            <person name="Han Y."/>
            <person name="Muzny D.M."/>
            <person name="Worley K.C."/>
            <person name="Gibbs R.A."/>
        </authorList>
    </citation>
    <scope>NUCLEOTIDE SEQUENCE</scope>
</reference>
<organism evidence="3 4">
    <name type="scientific">Strongylocentrotus purpuratus</name>
    <name type="common">Purple sea urchin</name>
    <dbReference type="NCBI Taxonomy" id="7668"/>
    <lineage>
        <taxon>Eukaryota</taxon>
        <taxon>Metazoa</taxon>
        <taxon>Echinodermata</taxon>
        <taxon>Eleutherozoa</taxon>
        <taxon>Echinozoa</taxon>
        <taxon>Echinoidea</taxon>
        <taxon>Euechinoidea</taxon>
        <taxon>Echinacea</taxon>
        <taxon>Camarodonta</taxon>
        <taxon>Echinidea</taxon>
        <taxon>Strongylocentrotidae</taxon>
        <taxon>Strongylocentrotus</taxon>
    </lineage>
</organism>
<sequence>MHRAYQPITPANNKLLKKRWDEKRFDNHLQKVQSARPVIDDKPPKTYVHLHLKLKKMQMEEERLTIIERDNRILLEKMCHIMLTRGNVDNKNFYDGKSLNRMARQRELLRVTHENQAIMRRILAKQATYSHHQWEDEWAMNLMYLKNIAKYPQWYEHAYDQWNKRDNHDSRNGSHYEPKKSSMMASLEKFSKKAEGNKKPNSEKKRAPRRSTKQSRDRQAKRGSANGCGVS</sequence>
<dbReference type="PDB" id="8SNB">
    <property type="method" value="EM"/>
    <property type="resolution" value="3.30 A"/>
    <property type="chains" value="4T/4U/4V=1-231"/>
</dbReference>
<dbReference type="FunCoup" id="A0A7M7GHD6">
    <property type="interactions" value="9"/>
</dbReference>
<feature type="compositionally biased region" description="Basic and acidic residues" evidence="2">
    <location>
        <begin position="166"/>
        <end position="180"/>
    </location>
</feature>
<evidence type="ECO:0000313" key="4">
    <source>
        <dbReference type="Proteomes" id="UP000007110"/>
    </source>
</evidence>
<feature type="region of interest" description="Disordered" evidence="2">
    <location>
        <begin position="166"/>
        <end position="231"/>
    </location>
</feature>
<dbReference type="Pfam" id="PF13879">
    <property type="entry name" value="Hmw_CFAP97"/>
    <property type="match status" value="1"/>
</dbReference>
<dbReference type="InParanoid" id="A0A7M7GHD6"/>
<name>A0A7M7GHD6_STRPU</name>
<evidence type="ECO:0000313" key="3">
    <source>
        <dbReference type="EnsemblMetazoa" id="XP_003727161"/>
    </source>
</evidence>
<feature type="compositionally biased region" description="Basic and acidic residues" evidence="2">
    <location>
        <begin position="189"/>
        <end position="205"/>
    </location>
</feature>
<dbReference type="Proteomes" id="UP000007110">
    <property type="component" value="Unassembled WGS sequence"/>
</dbReference>
<reference evidence="5" key="3">
    <citation type="journal article" date="2023" name="Cell">
        <title>Structural specializations of the sperm tail.</title>
        <authorList>
            <person name="Leung M.R."/>
            <person name="Zeng J."/>
            <person name="Wang X."/>
            <person name="Roelofs M.C."/>
            <person name="Huang W."/>
            <person name="Zenezini Chiozzi R."/>
            <person name="Hevler J.F."/>
            <person name="Heck A.J.R."/>
            <person name="Dutcher S.K."/>
            <person name="Brown A."/>
            <person name="Zhang R."/>
            <person name="Zeev-Ben-Mordehai T."/>
        </authorList>
    </citation>
    <scope>STRUCTURE BY ELECTRON MICROSCOPY (3.30 ANGSTROMS)</scope>
</reference>
<dbReference type="InterPro" id="IPR038792">
    <property type="entry name" value="CFAP97D1/2"/>
</dbReference>
<dbReference type="OMA" id="MHKSYQP"/>
<dbReference type="OrthoDB" id="2163395at2759"/>
<evidence type="ECO:0008006" key="6">
    <source>
        <dbReference type="Google" id="ProtNLM"/>
    </source>
</evidence>
<evidence type="ECO:0007829" key="5">
    <source>
        <dbReference type="PDB" id="8SNB"/>
    </source>
</evidence>
<dbReference type="GeneID" id="100893815"/>
<keyword evidence="5" id="KW-0002">3D-structure</keyword>
<keyword evidence="4" id="KW-1185">Reference proteome</keyword>
<dbReference type="PANTHER" id="PTHR33768">
    <property type="entry name" value="MIP11318P"/>
    <property type="match status" value="1"/>
</dbReference>
<dbReference type="EMDB" id="EMD-40619"/>
<proteinExistence type="evidence at protein level"/>
<dbReference type="InterPro" id="IPR029488">
    <property type="entry name" value="Hmw/CFAP97"/>
</dbReference>
<evidence type="ECO:0000256" key="2">
    <source>
        <dbReference type="SAM" id="MobiDB-lite"/>
    </source>
</evidence>
<accession>A0A7M7GHD6</accession>